<dbReference type="Gene3D" id="3.20.20.70">
    <property type="entry name" value="Aldolase class I"/>
    <property type="match status" value="1"/>
</dbReference>
<dbReference type="PANTHER" id="PTHR32179">
    <property type="entry name" value="NICOTINATE-NUCLEOTIDE PYROPHOSPHORYLASE [CARBOXYLATING]"/>
    <property type="match status" value="1"/>
</dbReference>
<dbReference type="InterPro" id="IPR022412">
    <property type="entry name" value="Quinolinate_PRibosylTrfase_N"/>
</dbReference>
<evidence type="ECO:0000259" key="7">
    <source>
        <dbReference type="Pfam" id="PF02749"/>
    </source>
</evidence>
<dbReference type="EMBL" id="JAGTUF010000002">
    <property type="protein sequence ID" value="MBR9971021.1"/>
    <property type="molecule type" value="Genomic_DNA"/>
</dbReference>
<evidence type="ECO:0000256" key="5">
    <source>
        <dbReference type="PIRNR" id="PIRNR006250"/>
    </source>
</evidence>
<feature type="domain" description="Quinolinate phosphoribosyl transferase C-terminal" evidence="6">
    <location>
        <begin position="114"/>
        <end position="270"/>
    </location>
</feature>
<dbReference type="Pfam" id="PF01729">
    <property type="entry name" value="QRPTase_C"/>
    <property type="match status" value="1"/>
</dbReference>
<reference evidence="8 9" key="1">
    <citation type="submission" date="2021-04" db="EMBL/GenBank/DDBJ databases">
        <title>Magnetospirillum sulfuroxidans sp. nov., a facultative chemolithoautotrophic sulfur-oxidizing alphaproteobacterium isolated from freshwater sediment and proposals for Paramagetospirillum gen. nov., and Magnetospirillaceae fam. nov.</title>
        <authorList>
            <person name="Koziaeva V."/>
            <person name="Geelhoed J.S."/>
            <person name="Sorokin D.Y."/>
            <person name="Grouzdev D.S."/>
        </authorList>
    </citation>
    <scope>NUCLEOTIDE SEQUENCE [LARGE SCALE GENOMIC DNA]</scope>
    <source>
        <strain evidence="8 9">J10</strain>
    </source>
</reference>
<evidence type="ECO:0000256" key="4">
    <source>
        <dbReference type="ARBA" id="ARBA00022679"/>
    </source>
</evidence>
<gene>
    <name evidence="8" type="primary">modD</name>
    <name evidence="8" type="ORF">KEC16_04770</name>
</gene>
<dbReference type="PANTHER" id="PTHR32179:SF4">
    <property type="entry name" value="PYROPHOSPHORYLASE MODD-RELATED"/>
    <property type="match status" value="1"/>
</dbReference>
<organism evidence="8 9">
    <name type="scientific">Magnetospirillum sulfuroxidans</name>
    <dbReference type="NCBI Taxonomy" id="611300"/>
    <lineage>
        <taxon>Bacteria</taxon>
        <taxon>Pseudomonadati</taxon>
        <taxon>Pseudomonadota</taxon>
        <taxon>Alphaproteobacteria</taxon>
        <taxon>Rhodospirillales</taxon>
        <taxon>Rhodospirillaceae</taxon>
        <taxon>Magnetospirillum</taxon>
    </lineage>
</organism>
<keyword evidence="3 5" id="KW-0328">Glycosyltransferase</keyword>
<dbReference type="SUPFAM" id="SSF54675">
    <property type="entry name" value="Nicotinate/Quinolinate PRTase N-terminal domain-like"/>
    <property type="match status" value="1"/>
</dbReference>
<evidence type="ECO:0000256" key="3">
    <source>
        <dbReference type="ARBA" id="ARBA00022676"/>
    </source>
</evidence>
<dbReference type="Pfam" id="PF02749">
    <property type="entry name" value="QRPTase_N"/>
    <property type="match status" value="1"/>
</dbReference>
<evidence type="ECO:0000313" key="8">
    <source>
        <dbReference type="EMBL" id="MBR9971021.1"/>
    </source>
</evidence>
<evidence type="ECO:0000259" key="6">
    <source>
        <dbReference type="Pfam" id="PF01729"/>
    </source>
</evidence>
<accession>A0ABS5I9B0</accession>
<dbReference type="InterPro" id="IPR027277">
    <property type="entry name" value="NadC/ModD"/>
</dbReference>
<keyword evidence="9" id="KW-1185">Reference proteome</keyword>
<dbReference type="SUPFAM" id="SSF51690">
    <property type="entry name" value="Nicotinate/Quinolinate PRTase C-terminal domain-like"/>
    <property type="match status" value="1"/>
</dbReference>
<comment type="similarity">
    <text evidence="1 5">Belongs to the NadC/ModD family.</text>
</comment>
<dbReference type="InterPro" id="IPR037128">
    <property type="entry name" value="Quinolinate_PRibosylTase_N_sf"/>
</dbReference>
<keyword evidence="4 5" id="KW-0808">Transferase</keyword>
<sequence length="285" mass="28745">MPLSSQGSVMRLADSVLQTWLAEDAPFGDLTTTSLAIGSVAGRMRFAARSAMVLALGAEAARLLELAGAKVEVIAGDGSHLAAGDDILLAKGDAGALLLGWKVAQTLLEMASGIASAAAALVAAAHAVNPNITVACTRKSFPGTRAVAVKAILAGGAVPHRLGLSETVLVFAEHLAFTGHRPLSGVIAELKRRCPEKKVVMEVADLQAALKAAEAGADVLQLEKFSPEQVAETAHALSDWGGTLAAAGGVNAGNAAAYARAGAGVLVTSSPYWAAPKDVAVTISA</sequence>
<evidence type="ECO:0000256" key="1">
    <source>
        <dbReference type="ARBA" id="ARBA00009400"/>
    </source>
</evidence>
<evidence type="ECO:0000256" key="2">
    <source>
        <dbReference type="ARBA" id="ARBA00019205"/>
    </source>
</evidence>
<dbReference type="Gene3D" id="3.90.1170.20">
    <property type="entry name" value="Quinolinate phosphoribosyl transferase, N-terminal domain"/>
    <property type="match status" value="1"/>
</dbReference>
<dbReference type="PIRSF" id="PIRSF006250">
    <property type="entry name" value="NadC_ModD"/>
    <property type="match status" value="1"/>
</dbReference>
<feature type="domain" description="Quinolinate phosphoribosyl transferase N-terminal" evidence="7">
    <location>
        <begin position="29"/>
        <end position="112"/>
    </location>
</feature>
<dbReference type="Proteomes" id="UP000680714">
    <property type="component" value="Unassembled WGS sequence"/>
</dbReference>
<dbReference type="InterPro" id="IPR006242">
    <property type="entry name" value="ModD"/>
</dbReference>
<dbReference type="InterPro" id="IPR013785">
    <property type="entry name" value="Aldolase_TIM"/>
</dbReference>
<dbReference type="InterPro" id="IPR036068">
    <property type="entry name" value="Nicotinate_pribotase-like_C"/>
</dbReference>
<dbReference type="InterPro" id="IPR002638">
    <property type="entry name" value="Quinolinate_PRibosylTrfase_C"/>
</dbReference>
<proteinExistence type="inferred from homology"/>
<comment type="caution">
    <text evidence="8">The sequence shown here is derived from an EMBL/GenBank/DDBJ whole genome shotgun (WGS) entry which is preliminary data.</text>
</comment>
<dbReference type="NCBIfam" id="TIGR01334">
    <property type="entry name" value="modD"/>
    <property type="match status" value="1"/>
</dbReference>
<name>A0ABS5I9B0_9PROT</name>
<protein>
    <recommendedName>
        <fullName evidence="2">Putative pyrophosphorylase ModD</fullName>
    </recommendedName>
</protein>
<evidence type="ECO:0000313" key="9">
    <source>
        <dbReference type="Proteomes" id="UP000680714"/>
    </source>
</evidence>